<feature type="region of interest" description="Disordered" evidence="18">
    <location>
        <begin position="1151"/>
        <end position="1211"/>
    </location>
</feature>
<dbReference type="VEuPathDB" id="FungiDB:TERG_03266"/>
<dbReference type="InterPro" id="IPR011011">
    <property type="entry name" value="Znf_FYVE_PHD"/>
</dbReference>
<evidence type="ECO:0000256" key="18">
    <source>
        <dbReference type="SAM" id="MobiDB-lite"/>
    </source>
</evidence>
<feature type="region of interest" description="Disordered" evidence="18">
    <location>
        <begin position="2069"/>
        <end position="2430"/>
    </location>
</feature>
<dbReference type="Pfam" id="PF00628">
    <property type="entry name" value="PHD"/>
    <property type="match status" value="1"/>
</dbReference>
<evidence type="ECO:0000259" key="19">
    <source>
        <dbReference type="PROSITE" id="PS50016"/>
    </source>
</evidence>
<dbReference type="InterPro" id="IPR001965">
    <property type="entry name" value="Znf_PHD"/>
</dbReference>
<dbReference type="PROSITE" id="PS50016">
    <property type="entry name" value="ZF_PHD_2"/>
    <property type="match status" value="1"/>
</dbReference>
<evidence type="ECO:0000256" key="17">
    <source>
        <dbReference type="PROSITE-ProRule" id="PRU00146"/>
    </source>
</evidence>
<feature type="region of interest" description="Disordered" evidence="18">
    <location>
        <begin position="959"/>
        <end position="984"/>
    </location>
</feature>
<dbReference type="InterPro" id="IPR003347">
    <property type="entry name" value="JmjC_dom"/>
</dbReference>
<feature type="compositionally biased region" description="Basic and acidic residues" evidence="18">
    <location>
        <begin position="2207"/>
        <end position="2243"/>
    </location>
</feature>
<dbReference type="InterPro" id="IPR041070">
    <property type="entry name" value="JHD"/>
</dbReference>
<evidence type="ECO:0000256" key="2">
    <source>
        <dbReference type="ARBA" id="ARBA00004123"/>
    </source>
</evidence>
<evidence type="ECO:0000256" key="16">
    <source>
        <dbReference type="ARBA" id="ARBA00031340"/>
    </source>
</evidence>
<evidence type="ECO:0000313" key="22">
    <source>
        <dbReference type="Proteomes" id="UP000243015"/>
    </source>
</evidence>
<comment type="similarity">
    <text evidence="4">Belongs to the COG4 family.</text>
</comment>
<gene>
    <name evidence="21" type="ORF">A7C99_6686</name>
</gene>
<feature type="region of interest" description="Disordered" evidence="18">
    <location>
        <begin position="1"/>
        <end position="43"/>
    </location>
</feature>
<reference evidence="21 22" key="1">
    <citation type="submission" date="2016-05" db="EMBL/GenBank/DDBJ databases">
        <title>Genome sequencing of Trichophyton rubrum CMCC(F)T1i isolated from hair.</title>
        <authorList>
            <person name="Zhan P."/>
            <person name="Tao Y."/>
            <person name="Liu W."/>
        </authorList>
    </citation>
    <scope>NUCLEOTIDE SEQUENCE [LARGE SCALE GENOMIC DNA]</scope>
    <source>
        <strain evidence="22">CMCC(F)T1i</strain>
    </source>
</reference>
<feature type="compositionally biased region" description="Polar residues" evidence="18">
    <location>
        <begin position="372"/>
        <end position="385"/>
    </location>
</feature>
<dbReference type="SUPFAM" id="SSF57903">
    <property type="entry name" value="FYVE/PHD zinc finger"/>
    <property type="match status" value="1"/>
</dbReference>
<evidence type="ECO:0000256" key="4">
    <source>
        <dbReference type="ARBA" id="ARBA00009215"/>
    </source>
</evidence>
<dbReference type="Gene3D" id="3.30.40.10">
    <property type="entry name" value="Zinc/RING finger domain, C3HC4 (zinc finger)"/>
    <property type="match status" value="1"/>
</dbReference>
<feature type="region of interest" description="Disordered" evidence="18">
    <location>
        <begin position="368"/>
        <end position="389"/>
    </location>
</feature>
<feature type="domain" description="JmjC" evidence="20">
    <location>
        <begin position="1642"/>
        <end position="1800"/>
    </location>
</feature>
<dbReference type="PROSITE" id="PS51184">
    <property type="entry name" value="JMJC"/>
    <property type="match status" value="1"/>
</dbReference>
<comment type="function">
    <text evidence="1">Histone demethylase that specifically demethylates 'Lys-36' of histone H3, thereby playing a central role in histone code.</text>
</comment>
<dbReference type="CDD" id="cd00067">
    <property type="entry name" value="GAL4"/>
    <property type="match status" value="1"/>
</dbReference>
<protein>
    <recommendedName>
        <fullName evidence="5">Conserved oligomeric Golgi complex subunit 4</fullName>
    </recommendedName>
    <alternativeName>
        <fullName evidence="16">Component of oligomeric Golgi complex 4</fullName>
    </alternativeName>
</protein>
<dbReference type="InterPro" id="IPR048680">
    <property type="entry name" value="COG4_N"/>
</dbReference>
<evidence type="ECO:0000313" key="21">
    <source>
        <dbReference type="EMBL" id="OAL62111.1"/>
    </source>
</evidence>
<keyword evidence="13" id="KW-0472">Membrane</keyword>
<feature type="compositionally biased region" description="Basic and acidic residues" evidence="18">
    <location>
        <begin position="2304"/>
        <end position="2318"/>
    </location>
</feature>
<dbReference type="Pfam" id="PF17811">
    <property type="entry name" value="JHD"/>
    <property type="match status" value="1"/>
</dbReference>
<dbReference type="GO" id="GO:0015031">
    <property type="term" value="P:protein transport"/>
    <property type="evidence" value="ECO:0007669"/>
    <property type="project" value="UniProtKB-KW"/>
</dbReference>
<evidence type="ECO:0000256" key="1">
    <source>
        <dbReference type="ARBA" id="ARBA00003909"/>
    </source>
</evidence>
<dbReference type="Gene3D" id="2.60.120.650">
    <property type="entry name" value="Cupin"/>
    <property type="match status" value="1"/>
</dbReference>
<evidence type="ECO:0000256" key="13">
    <source>
        <dbReference type="ARBA" id="ARBA00023136"/>
    </source>
</evidence>
<dbReference type="Pfam" id="PF20662">
    <property type="entry name" value="COG4_C"/>
    <property type="match status" value="1"/>
</dbReference>
<name>A0A178EPY8_TRIRU</name>
<dbReference type="PROSITE" id="PS01359">
    <property type="entry name" value="ZF_PHD_1"/>
    <property type="match status" value="1"/>
</dbReference>
<evidence type="ECO:0000256" key="9">
    <source>
        <dbReference type="ARBA" id="ARBA00022833"/>
    </source>
</evidence>
<dbReference type="Pfam" id="PF02373">
    <property type="entry name" value="JmjC"/>
    <property type="match status" value="1"/>
</dbReference>
<dbReference type="EMBL" id="LHPM01000019">
    <property type="protein sequence ID" value="OAL62111.1"/>
    <property type="molecule type" value="Genomic_DNA"/>
</dbReference>
<dbReference type="GO" id="GO:0005634">
    <property type="term" value="C:nucleus"/>
    <property type="evidence" value="ECO:0007669"/>
    <property type="project" value="UniProtKB-SubCell"/>
</dbReference>
<feature type="compositionally biased region" description="Polar residues" evidence="18">
    <location>
        <begin position="2324"/>
        <end position="2341"/>
    </location>
</feature>
<feature type="compositionally biased region" description="Polar residues" evidence="18">
    <location>
        <begin position="1"/>
        <end position="11"/>
    </location>
</feature>
<feature type="compositionally biased region" description="Basic and acidic residues" evidence="18">
    <location>
        <begin position="2345"/>
        <end position="2356"/>
    </location>
</feature>
<feature type="compositionally biased region" description="Low complexity" evidence="18">
    <location>
        <begin position="2357"/>
        <end position="2378"/>
    </location>
</feature>
<dbReference type="InterPro" id="IPR013167">
    <property type="entry name" value="COG4_M"/>
</dbReference>
<dbReference type="InterPro" id="IPR048682">
    <property type="entry name" value="COG4"/>
</dbReference>
<dbReference type="Proteomes" id="UP000243015">
    <property type="component" value="Unassembled WGS sequence"/>
</dbReference>
<feature type="compositionally biased region" description="Low complexity" evidence="18">
    <location>
        <begin position="1036"/>
        <end position="1052"/>
    </location>
</feature>
<evidence type="ECO:0000256" key="7">
    <source>
        <dbReference type="ARBA" id="ARBA00022723"/>
    </source>
</evidence>
<feature type="region of interest" description="Disordered" evidence="18">
    <location>
        <begin position="1330"/>
        <end position="1399"/>
    </location>
</feature>
<evidence type="ECO:0000256" key="6">
    <source>
        <dbReference type="ARBA" id="ARBA00022448"/>
    </source>
</evidence>
<keyword evidence="6" id="KW-0813">Transport</keyword>
<evidence type="ECO:0000256" key="10">
    <source>
        <dbReference type="ARBA" id="ARBA00022927"/>
    </source>
</evidence>
<dbReference type="Pfam" id="PF20663">
    <property type="entry name" value="COG4_N"/>
    <property type="match status" value="1"/>
</dbReference>
<evidence type="ECO:0000256" key="14">
    <source>
        <dbReference type="ARBA" id="ARBA00023163"/>
    </source>
</evidence>
<dbReference type="SMART" id="SM00558">
    <property type="entry name" value="JmjC"/>
    <property type="match status" value="1"/>
</dbReference>
<sequence length="2430" mass="265852">MASLPVSQVNGHGSGPLSSPELANGHSTSRPGGTLDHSNGDGDDDIYNASSVAAIKATLSQLQDREALVTARLDALVASQKDLSRELGRLDLLRAHLGTQASTTRSISHEMLSGAASSAHSLSSAVRKLDLEQSRVRSILDMVGQVAELKACVLGVAGSMGASQNWEMAASYMHRAFKIPEEVVNSPFAAEIVPTTEVPDTPNVTLSNAAESLCALFLREFEQAVKENDGAKITRFFKLFPLIGKSDVGLDVYGRYVCQGVAARARSNLNAGTGGAQAKDDFFYANALTRLFEHIAQIVDAHGALVERHYGPGKMGRVVERLQVEADVQGGIILESWAEERHVDRKLTDIKSYAFTFLVQSFLPAARGAGTPRSNSPASWDTAQRNSEDEGVDMKEIDSILNEISIMLGRWSLYGRFLASKCKENGDGEDELELPSFLTGSPLAQKVDTKLLSPYNAMTTFFLRRSVEKAFQLDESPVDLTLDLRKPLVSNPPHITSVVDDIMYIVNKVIQQTLATAQRSAVSSVVPTIARVLGADFIGMVHRKMRDETHPRPVVPGGQPPPATVVSFLVLVNNLDVAVDYLERIVKRHMESTDTGGDVTSDASAQPRISMLFPLADDAQVVLSTLRSLSATFTSKAQDLIGDGIQVIFNNVLKSRLRPILADAFRDAEYQPPDGEGEDGAYGVGLGAEDDALMHHEAGHHHGLVRQRFAAGWRDLMLPIARILTANTFDRLLGVTLTSLSRLLEKRLWSYHGRVNALGTTRLERDVTGIIAAAVDVAEGHHHDAAAAAAGERGGSIGGRAGRYRHRETFARCTQIVMVMGMEEEEWEEISQADGDVVDKLSVEERARASPQISNAKLVPLDPPPIDQWPPRLPDSTDSHPAALSALFFLSSGLLRSVKRGYLTCMLPPYLYYHLNYDSPHTLTCTLVTNAFAPPLHHRPSSLPTADGRLPASKLTAVLQPAPDTPDTNREPRQPGRRRCVDACGRRRANPRPVPVCTARSPACPAMAPSTSFGVHPTNRPSHYRTPSPPRHAIEPLSPRLSFAAAASPAALPRRDRLGKPGASGDGSVPSVDEARRHSSSHRGVESLHHHHQQPAPPPQQQQQPHPEHSLQQHHNHQQKQQQSPGRPGGHARSRSTIDTLATIALATSPTFSPLTYDGPDEPIISPLGRQGAAPDIDERPSKRAKSEKAHSPGWQRLGDRPATSHVSTLDSMTTDAELLLNFARPTNSPHYSPHITPLSRVTTENSPHSWNTDLWRGPASAVAAYDHGDVMRDRGVTAWPGMAGSANGVPPVRLRSQSDGAAALSRPAMNGLMPDSPLYPSVMGVALEDDPEEEKPAKKKKKYKNIPTPSAPPTPSWGQETPVVPFSKPSQDKEPTKPKPRSKQKAAEDGSSAGQTNCAACNRDRAPAGVGGDDAEVTWVNCDGCDQWFHIVCCGFKSDHEIRTVDKFICTKCRPVHGPTTFVRKSTRPRTAIDYAGLNQGFVKPPSEENENIHLAAIKQGTITFLPDHFARMPPDLVTASYFERGAGMIEPIVIPAHMNSHAGFEFHEATTEEEFDASIPEDNGYEEAIDCGQDLLDMVIPKGLTVKAVGEIYGPEEKIEVIDVKSQQGEEKKWTMQRWMDYYYDTSSTKMVKNVISLEVSQSPVGRLLRRPRVVRELDLQDSVWPPEQQALGDYPKVQFYCLMSVADCYTDFHIDFGGSSVYYHILKGKKTFFFIPPKEKHLKKYDEWCNSPAQDTTFLGTESKECYRVDLSEGDTMLIPSGWIHAVWTPEDSLVIGGNFLTRMNYAMQLKITKMEKDAKVPRKFRYPFFQKIMWLTVLKYLADDPIPPRLQDAFAQDENYQFHRENPVYHPEAEEFAASQELGSDYYNAKFYSQSEIDGLPELAKYILRTALIAGGYKVDGVTKETRNAVSRSIPKGQGDPVDIAQKFGVWVAWKRGNEPAPQWTRPGAIVMDVKVDMSDKRRSTRPRKQSERAMTGSQKSRSSLNSTQKPSDQGSQPAVSTPLRGVSASSSSGTPAEESRRPSIAENKGLEANPRQILKATSLGPKRIACDPCRKRRIKCRHKEGGGLDASSDQETVKDPSLGANGGDTTLTTSRPDDSTDRANAGSLPYRNGIPHQESISGSNPPDASGNGLKRPQETSPGSSSSSKKGRIKACEECRKSKRRCIHDEAGRVDPVKIQEQPKTKRSRPEDEKPSPPKKQKRGENKSPRSEEDTSSRTKNDTDSTQDLKIDSSKDKAHVLKSNFPRDSPLYSSPPAGNSEAEAPSEHPIASESVLPIGSLVSPPTSLVDDIDGVPGSLDGEKGKAADGDRNTDKPLSIHTPTSISYHQSRYPSLNTKVADGQKQRSSKDRSSASGLSPSSPVRSKSSSRPGSSHRANDGHGPSSRRAHDRTSFAEADVDPDSIKLIRQLQEEDFGLRRRPAKPKH</sequence>
<dbReference type="PANTHER" id="PTHR24016">
    <property type="entry name" value="CONSERVED OLIGOMERIC GOLGI COMPLEX SUBUNIT 4"/>
    <property type="match status" value="1"/>
</dbReference>
<dbReference type="InterPro" id="IPR019786">
    <property type="entry name" value="Zinc_finger_PHD-type_CS"/>
</dbReference>
<dbReference type="SMART" id="SM00762">
    <property type="entry name" value="Cog4"/>
    <property type="match status" value="1"/>
</dbReference>
<feature type="compositionally biased region" description="Basic and acidic residues" evidence="18">
    <location>
        <begin position="967"/>
        <end position="984"/>
    </location>
</feature>
<feature type="region of interest" description="Disordered" evidence="18">
    <location>
        <begin position="1010"/>
        <end position="1134"/>
    </location>
</feature>
<dbReference type="CDD" id="cd15517">
    <property type="entry name" value="PHD_TCF19_like"/>
    <property type="match status" value="1"/>
</dbReference>
<keyword evidence="9" id="KW-0862">Zinc</keyword>
<evidence type="ECO:0000256" key="12">
    <source>
        <dbReference type="ARBA" id="ARBA00023034"/>
    </source>
</evidence>
<keyword evidence="11" id="KW-0805">Transcription regulation</keyword>
<dbReference type="SUPFAM" id="SSF51197">
    <property type="entry name" value="Clavaminate synthase-like"/>
    <property type="match status" value="1"/>
</dbReference>
<keyword evidence="7" id="KW-0479">Metal-binding</keyword>
<dbReference type="Gene3D" id="1.20.58.1970">
    <property type="match status" value="1"/>
</dbReference>
<evidence type="ECO:0000256" key="15">
    <source>
        <dbReference type="ARBA" id="ARBA00023242"/>
    </source>
</evidence>
<dbReference type="InterPro" id="IPR019787">
    <property type="entry name" value="Znf_PHD-finger"/>
</dbReference>
<feature type="compositionally biased region" description="Basic and acidic residues" evidence="18">
    <location>
        <begin position="2171"/>
        <end position="2200"/>
    </location>
</feature>
<feature type="domain" description="PHD-type" evidence="19">
    <location>
        <begin position="1396"/>
        <end position="1457"/>
    </location>
</feature>
<evidence type="ECO:0000259" key="20">
    <source>
        <dbReference type="PROSITE" id="PS51184"/>
    </source>
</evidence>
<evidence type="ECO:0000256" key="3">
    <source>
        <dbReference type="ARBA" id="ARBA00004395"/>
    </source>
</evidence>
<accession>A0A178EPY8</accession>
<keyword evidence="14" id="KW-0804">Transcription</keyword>
<dbReference type="InterPro" id="IPR013083">
    <property type="entry name" value="Znf_RING/FYVE/PHD"/>
</dbReference>
<feature type="compositionally biased region" description="Basic and acidic residues" evidence="18">
    <location>
        <begin position="1073"/>
        <end position="1088"/>
    </location>
</feature>
<dbReference type="VEuPathDB" id="FungiDB:TERG_03267"/>
<feature type="region of interest" description="Disordered" evidence="18">
    <location>
        <begin position="1946"/>
        <end position="2045"/>
    </location>
</feature>
<keyword evidence="12" id="KW-0333">Golgi apparatus</keyword>
<dbReference type="GO" id="GO:0000139">
    <property type="term" value="C:Golgi membrane"/>
    <property type="evidence" value="ECO:0007669"/>
    <property type="project" value="UniProtKB-SubCell"/>
</dbReference>
<dbReference type="InterPro" id="IPR048684">
    <property type="entry name" value="COG4_C"/>
</dbReference>
<organism evidence="21 22">
    <name type="scientific">Trichophyton rubrum</name>
    <name type="common">Athlete's foot fungus</name>
    <name type="synonym">Epidermophyton rubrum</name>
    <dbReference type="NCBI Taxonomy" id="5551"/>
    <lineage>
        <taxon>Eukaryota</taxon>
        <taxon>Fungi</taxon>
        <taxon>Dikarya</taxon>
        <taxon>Ascomycota</taxon>
        <taxon>Pezizomycotina</taxon>
        <taxon>Eurotiomycetes</taxon>
        <taxon>Eurotiomycetidae</taxon>
        <taxon>Onygenales</taxon>
        <taxon>Arthrodermataceae</taxon>
        <taxon>Trichophyton</taxon>
    </lineage>
</organism>
<keyword evidence="8 17" id="KW-0863">Zinc-finger</keyword>
<keyword evidence="10" id="KW-0653">Protein transport</keyword>
<feature type="compositionally biased region" description="Basic and acidic residues" evidence="18">
    <location>
        <begin position="1177"/>
        <end position="1191"/>
    </location>
</feature>
<evidence type="ECO:0000256" key="5">
    <source>
        <dbReference type="ARBA" id="ARBA00020975"/>
    </source>
</evidence>
<evidence type="ECO:0000256" key="8">
    <source>
        <dbReference type="ARBA" id="ARBA00022771"/>
    </source>
</evidence>
<comment type="subcellular location">
    <subcellularLocation>
        <location evidence="3">Golgi apparatus membrane</location>
        <topology evidence="3">Peripheral membrane protein</topology>
    </subcellularLocation>
    <subcellularLocation>
        <location evidence="2">Nucleus</location>
    </subcellularLocation>
</comment>
<dbReference type="GO" id="GO:0008270">
    <property type="term" value="F:zinc ion binding"/>
    <property type="evidence" value="ECO:0007669"/>
    <property type="project" value="UniProtKB-KW"/>
</dbReference>
<dbReference type="InterPro" id="IPR001138">
    <property type="entry name" value="Zn2Cys6_DnaBD"/>
</dbReference>
<evidence type="ECO:0000256" key="11">
    <source>
        <dbReference type="ARBA" id="ARBA00023015"/>
    </source>
</evidence>
<comment type="caution">
    <text evidence="21">The sequence shown here is derived from an EMBL/GenBank/DDBJ whole genome shotgun (WGS) entry which is preliminary data.</text>
</comment>
<proteinExistence type="inferred from homology"/>
<dbReference type="Pfam" id="PF08318">
    <property type="entry name" value="COG4_m"/>
    <property type="match status" value="1"/>
</dbReference>
<dbReference type="SMART" id="SM00249">
    <property type="entry name" value="PHD"/>
    <property type="match status" value="1"/>
</dbReference>
<keyword evidence="15" id="KW-0539">Nucleus</keyword>
<feature type="compositionally biased region" description="Polar residues" evidence="18">
    <location>
        <begin position="1980"/>
        <end position="2004"/>
    </location>
</feature>
<dbReference type="GO" id="GO:0000981">
    <property type="term" value="F:DNA-binding transcription factor activity, RNA polymerase II-specific"/>
    <property type="evidence" value="ECO:0007669"/>
    <property type="project" value="InterPro"/>
</dbReference>
<dbReference type="PANTHER" id="PTHR24016:SF0">
    <property type="entry name" value="CONSERVED OLIGOMERIC GOLGI COMPLEX SUBUNIT 4"/>
    <property type="match status" value="1"/>
</dbReference>